<feature type="compositionally biased region" description="Polar residues" evidence="1">
    <location>
        <begin position="429"/>
        <end position="444"/>
    </location>
</feature>
<name>A0A2P5C3Y2_TREOI</name>
<feature type="compositionally biased region" description="Polar residues" evidence="1">
    <location>
        <begin position="228"/>
        <end position="255"/>
    </location>
</feature>
<dbReference type="PANTHER" id="PTHR33781:SF1">
    <property type="entry name" value="PROTEIN PHYTOCHROME KINASE SUBSTRATE 4"/>
    <property type="match status" value="1"/>
</dbReference>
<dbReference type="AlphaFoldDB" id="A0A2P5C3Y2"/>
<dbReference type="STRING" id="63057.A0A2P5C3Y2"/>
<accession>A0A2P5C3Y2</accession>
<dbReference type="FunCoup" id="A0A2P5C3Y2">
    <property type="interactions" value="189"/>
</dbReference>
<feature type="compositionally biased region" description="Low complexity" evidence="1">
    <location>
        <begin position="655"/>
        <end position="666"/>
    </location>
</feature>
<dbReference type="OrthoDB" id="691744at2759"/>
<dbReference type="EMBL" id="JXTC01000417">
    <property type="protein sequence ID" value="PON55725.1"/>
    <property type="molecule type" value="Genomic_DNA"/>
</dbReference>
<evidence type="ECO:0008006" key="4">
    <source>
        <dbReference type="Google" id="ProtNLM"/>
    </source>
</evidence>
<proteinExistence type="predicted"/>
<feature type="compositionally biased region" description="Basic and acidic residues" evidence="1">
    <location>
        <begin position="181"/>
        <end position="193"/>
    </location>
</feature>
<feature type="compositionally biased region" description="Low complexity" evidence="1">
    <location>
        <begin position="392"/>
        <end position="403"/>
    </location>
</feature>
<dbReference type="PANTHER" id="PTHR33781">
    <property type="entry name" value="PROTEIN PHYTOCHROME KINASE SUBSTRATE 1-RELATED"/>
    <property type="match status" value="1"/>
</dbReference>
<reference evidence="3" key="1">
    <citation type="submission" date="2016-06" db="EMBL/GenBank/DDBJ databases">
        <title>Parallel loss of symbiosis genes in relatives of nitrogen-fixing non-legume Parasponia.</title>
        <authorList>
            <person name="Van Velzen R."/>
            <person name="Holmer R."/>
            <person name="Bu F."/>
            <person name="Rutten L."/>
            <person name="Van Zeijl A."/>
            <person name="Liu W."/>
            <person name="Santuari L."/>
            <person name="Cao Q."/>
            <person name="Sharma T."/>
            <person name="Shen D."/>
            <person name="Roswanjaya Y."/>
            <person name="Wardhani T."/>
            <person name="Kalhor M.S."/>
            <person name="Jansen J."/>
            <person name="Van den Hoogen J."/>
            <person name="Gungor B."/>
            <person name="Hartog M."/>
            <person name="Hontelez J."/>
            <person name="Verver J."/>
            <person name="Yang W.-C."/>
            <person name="Schijlen E."/>
            <person name="Repin R."/>
            <person name="Schilthuizen M."/>
            <person name="Schranz E."/>
            <person name="Heidstra R."/>
            <person name="Miyata K."/>
            <person name="Fedorova E."/>
            <person name="Kohlen W."/>
            <person name="Bisseling T."/>
            <person name="Smit S."/>
            <person name="Geurts R."/>
        </authorList>
    </citation>
    <scope>NUCLEOTIDE SEQUENCE [LARGE SCALE GENOMIC DNA]</scope>
    <source>
        <strain evidence="3">cv. RG33-2</strain>
    </source>
</reference>
<evidence type="ECO:0000313" key="3">
    <source>
        <dbReference type="Proteomes" id="UP000237000"/>
    </source>
</evidence>
<feature type="region of interest" description="Disordered" evidence="1">
    <location>
        <begin position="224"/>
        <end position="456"/>
    </location>
</feature>
<organism evidence="2 3">
    <name type="scientific">Trema orientale</name>
    <name type="common">Charcoal tree</name>
    <name type="synonym">Celtis orientalis</name>
    <dbReference type="NCBI Taxonomy" id="63057"/>
    <lineage>
        <taxon>Eukaryota</taxon>
        <taxon>Viridiplantae</taxon>
        <taxon>Streptophyta</taxon>
        <taxon>Embryophyta</taxon>
        <taxon>Tracheophyta</taxon>
        <taxon>Spermatophyta</taxon>
        <taxon>Magnoliopsida</taxon>
        <taxon>eudicotyledons</taxon>
        <taxon>Gunneridae</taxon>
        <taxon>Pentapetalae</taxon>
        <taxon>rosids</taxon>
        <taxon>fabids</taxon>
        <taxon>Rosales</taxon>
        <taxon>Cannabaceae</taxon>
        <taxon>Trema</taxon>
    </lineage>
</organism>
<gene>
    <name evidence="2" type="ORF">TorRG33x02_298540</name>
</gene>
<dbReference type="Proteomes" id="UP000237000">
    <property type="component" value="Unassembled WGS sequence"/>
</dbReference>
<feature type="region of interest" description="Disordered" evidence="1">
    <location>
        <begin position="181"/>
        <end position="212"/>
    </location>
</feature>
<evidence type="ECO:0000256" key="1">
    <source>
        <dbReference type="SAM" id="MobiDB-lite"/>
    </source>
</evidence>
<feature type="compositionally biased region" description="Low complexity" evidence="1">
    <location>
        <begin position="317"/>
        <end position="341"/>
    </location>
</feature>
<dbReference type="InParanoid" id="A0A2P5C3Y2"/>
<feature type="compositionally biased region" description="Low complexity" evidence="1">
    <location>
        <begin position="628"/>
        <end position="643"/>
    </location>
</feature>
<feature type="region of interest" description="Disordered" evidence="1">
    <location>
        <begin position="628"/>
        <end position="666"/>
    </location>
</feature>
<sequence>MDRSAVGKATVSTSTTLVDDSTEISIFDAQKYFNELNLLEAQKSGTNTAAVINGCIRVSPLDNVVVIEPPRLSSASSSIDSYSNSMYRNYMRTRSFRSAATPTASSEASWNSQTGLLSVPPGSMGVSLRSPLSSDDKKIRTTAAAAAATTSMTPFSAARWLSMRRKCPCSCKKSVQVNEKSLRTRSSENHDHLPIPQIVLPPQTPSSSSTSSVDRLMHSHILRVGGNTIPNGTATSKSSVAEIRSSSTIGNNSFEENWGVQPRRSRNSRDTTRSFSSSSAMEMSNDDRSKLQVSHGISAIRSGNGRLSFTEQQRRCGTGSSTSTNNATTATGFTFPILSVNPGPPPPSSSSPIIKMTSSLKDPAISNSIPEDPARDSLEIFRPPSSSHDHQQSSSSTLIIASSRKNSEHFMRSSSSDANRSTHHKTFTFPASPTSRMRSSNIIGVSNNNNNADVDDVASDASSDLFEIESFSTQTTTTTATTNTTAAHPSMFLYHCQRRDSMEEAAAAAAASSFQSIRRFGPNPAVMAGLYDHHHKHISRRTSLDEPPMMTPAATAECYAYEPSEASIDWSVTTAEGFDRASVANASEADYGEFLVAPPEVQAPLPEKSRRRSSGNGLLMSCRCEKAVSVGPGPRPVSRPVGPTSGTSAGGGDYGRPVGPGVSVSSSSTLAMWAVGHKR</sequence>
<keyword evidence="3" id="KW-1185">Reference proteome</keyword>
<evidence type="ECO:0000313" key="2">
    <source>
        <dbReference type="EMBL" id="PON55725.1"/>
    </source>
</evidence>
<protein>
    <recommendedName>
        <fullName evidence="4">Protein PHYTOCHROME KINASE SUBSTRATE 4</fullName>
    </recommendedName>
</protein>
<comment type="caution">
    <text evidence="2">The sequence shown here is derived from an EMBL/GenBank/DDBJ whole genome shotgun (WGS) entry which is preliminary data.</text>
</comment>
<feature type="compositionally biased region" description="Low complexity" evidence="1">
    <location>
        <begin position="350"/>
        <end position="359"/>
    </location>
</feature>
<dbReference type="InterPro" id="IPR039615">
    <property type="entry name" value="PKS"/>
</dbReference>
<dbReference type="GO" id="GO:0009638">
    <property type="term" value="P:phototropism"/>
    <property type="evidence" value="ECO:0007669"/>
    <property type="project" value="InterPro"/>
</dbReference>